<accession>A0A7I7L3P9</accession>
<keyword evidence="2" id="KW-1185">Reference proteome</keyword>
<dbReference type="KEGG" id="mcoo:MCOO_47680"/>
<proteinExistence type="predicted"/>
<dbReference type="EMBL" id="AP022569">
    <property type="protein sequence ID" value="BBX48753.1"/>
    <property type="molecule type" value="Genomic_DNA"/>
</dbReference>
<protein>
    <submittedName>
        <fullName evidence="1">Uncharacterized protein</fullName>
    </submittedName>
</protein>
<evidence type="ECO:0000313" key="1">
    <source>
        <dbReference type="EMBL" id="BBX48753.1"/>
    </source>
</evidence>
<reference evidence="1 2" key="1">
    <citation type="journal article" date="2019" name="Emerg. Microbes Infect.">
        <title>Comprehensive subspecies identification of 175 nontuberculous mycobacteria species based on 7547 genomic profiles.</title>
        <authorList>
            <person name="Matsumoto Y."/>
            <person name="Kinjo T."/>
            <person name="Motooka D."/>
            <person name="Nabeya D."/>
            <person name="Jung N."/>
            <person name="Uechi K."/>
            <person name="Horii T."/>
            <person name="Iida T."/>
            <person name="Fujita J."/>
            <person name="Nakamura S."/>
        </authorList>
    </citation>
    <scope>NUCLEOTIDE SEQUENCE [LARGE SCALE GENOMIC DNA]</scope>
    <source>
        <strain evidence="1 2">JCM 12404</strain>
    </source>
</reference>
<name>A0A7I7L3P9_9MYCO</name>
<dbReference type="Proteomes" id="UP000465866">
    <property type="component" value="Chromosome"/>
</dbReference>
<organism evidence="1 2">
    <name type="scientific">Mycobacterium cookii</name>
    <dbReference type="NCBI Taxonomy" id="1775"/>
    <lineage>
        <taxon>Bacteria</taxon>
        <taxon>Bacillati</taxon>
        <taxon>Actinomycetota</taxon>
        <taxon>Actinomycetes</taxon>
        <taxon>Mycobacteriales</taxon>
        <taxon>Mycobacteriaceae</taxon>
        <taxon>Mycobacterium</taxon>
    </lineage>
</organism>
<dbReference type="RefSeq" id="WP_232064779.1">
    <property type="nucleotide sequence ID" value="NZ_AP022569.1"/>
</dbReference>
<evidence type="ECO:0000313" key="2">
    <source>
        <dbReference type="Proteomes" id="UP000465866"/>
    </source>
</evidence>
<gene>
    <name evidence="1" type="ORF">MCOO_47680</name>
</gene>
<sequence length="133" mass="14873">MYASQLARFLETTLSHAGFRLSQLDDPTVYQGRPAWAIYYAGKDCKLQVCWSARDGGIDFLLAPLEAPNEFGLSNASKKWHLMLMLSKAHDDLATPVPDADDEAEMSWLKALFEIHFESAHAALLSSDGHDRF</sequence>
<dbReference type="AlphaFoldDB" id="A0A7I7L3P9"/>